<evidence type="ECO:0000313" key="2">
    <source>
        <dbReference type="WBParaSite" id="nRc.2.0.1.t34203-RA"/>
    </source>
</evidence>
<sequence>MALSKTKTRFTFGFINTVSQRTPESQQPAKANDVALGEKKYLTLSGHFRLQLWKNLMNLPLTSTNGIITQLCNVFHLLNAIK</sequence>
<dbReference type="Proteomes" id="UP000887565">
    <property type="component" value="Unplaced"/>
</dbReference>
<reference evidence="2" key="1">
    <citation type="submission" date="2022-11" db="UniProtKB">
        <authorList>
            <consortium name="WormBaseParasite"/>
        </authorList>
    </citation>
    <scope>IDENTIFICATION</scope>
</reference>
<protein>
    <submittedName>
        <fullName evidence="2">Uncharacterized protein</fullName>
    </submittedName>
</protein>
<keyword evidence="1" id="KW-1185">Reference proteome</keyword>
<name>A0A915K788_ROMCU</name>
<evidence type="ECO:0000313" key="1">
    <source>
        <dbReference type="Proteomes" id="UP000887565"/>
    </source>
</evidence>
<dbReference type="WBParaSite" id="nRc.2.0.1.t34203-RA">
    <property type="protein sequence ID" value="nRc.2.0.1.t34203-RA"/>
    <property type="gene ID" value="nRc.2.0.1.g34203"/>
</dbReference>
<proteinExistence type="predicted"/>
<accession>A0A915K788</accession>
<dbReference type="AlphaFoldDB" id="A0A915K788"/>
<organism evidence="1 2">
    <name type="scientific">Romanomermis culicivorax</name>
    <name type="common">Nematode worm</name>
    <dbReference type="NCBI Taxonomy" id="13658"/>
    <lineage>
        <taxon>Eukaryota</taxon>
        <taxon>Metazoa</taxon>
        <taxon>Ecdysozoa</taxon>
        <taxon>Nematoda</taxon>
        <taxon>Enoplea</taxon>
        <taxon>Dorylaimia</taxon>
        <taxon>Mermithida</taxon>
        <taxon>Mermithoidea</taxon>
        <taxon>Mermithidae</taxon>
        <taxon>Romanomermis</taxon>
    </lineage>
</organism>